<sequence length="224" mass="26293">MSNLQNLTKEKIHQSFSSAAYTRGYAYYRQGRVIDLNYDDTQSVWHGRVSGRDIYHVTVNVHSDSFDASCDCLAYNRFLECKHGVAVLFALCGDEVKESFFVSTIPARNKQIYRPTEQFINLFRTHQTITQARDPEQKHLLRVEFTCKSYRESPLSRRSGNMLLRIEMKVGLDRMYVVRNIKEFLKNMKAHHTHEFTKKFTYDSTDVWKRIFVASNAMSSNFYP</sequence>
<dbReference type="Proteomes" id="UP000092743">
    <property type="component" value="Plasmid p120416"/>
</dbReference>
<dbReference type="GO" id="GO:0008270">
    <property type="term" value="F:zinc ion binding"/>
    <property type="evidence" value="ECO:0007669"/>
    <property type="project" value="UniProtKB-KW"/>
</dbReference>
<keyword evidence="1" id="KW-0862">Zinc</keyword>
<keyword evidence="1" id="KW-0479">Metal-binding</keyword>
<gene>
    <name evidence="3" type="ORF">BT246_68140</name>
</gene>
<organism evidence="3 4">
    <name type="scientific">Bacillus thuringiensis</name>
    <dbReference type="NCBI Taxonomy" id="1428"/>
    <lineage>
        <taxon>Bacteria</taxon>
        <taxon>Bacillati</taxon>
        <taxon>Bacillota</taxon>
        <taxon>Bacilli</taxon>
        <taxon>Bacillales</taxon>
        <taxon>Bacillaceae</taxon>
        <taxon>Bacillus</taxon>
        <taxon>Bacillus cereus group</taxon>
    </lineage>
</organism>
<keyword evidence="3" id="KW-0614">Plasmid</keyword>
<proteinExistence type="predicted"/>
<dbReference type="InterPro" id="IPR007527">
    <property type="entry name" value="Znf_SWIM"/>
</dbReference>
<evidence type="ECO:0000313" key="3">
    <source>
        <dbReference type="EMBL" id="ANS52105.1"/>
    </source>
</evidence>
<dbReference type="AlphaFoldDB" id="A0A9W3SJN9"/>
<evidence type="ECO:0000313" key="4">
    <source>
        <dbReference type="Proteomes" id="UP000092743"/>
    </source>
</evidence>
<evidence type="ECO:0000256" key="1">
    <source>
        <dbReference type="PROSITE-ProRule" id="PRU00325"/>
    </source>
</evidence>
<evidence type="ECO:0000259" key="2">
    <source>
        <dbReference type="PROSITE" id="PS50966"/>
    </source>
</evidence>
<feature type="domain" description="SWIM-type" evidence="2">
    <location>
        <begin position="55"/>
        <end position="92"/>
    </location>
</feature>
<dbReference type="EMBL" id="CP015354">
    <property type="protein sequence ID" value="ANS52105.1"/>
    <property type="molecule type" value="Genomic_DNA"/>
</dbReference>
<accession>A0A9W3SJN9</accession>
<geneLocation type="plasmid" evidence="3 4">
    <name>p120416</name>
</geneLocation>
<protein>
    <recommendedName>
        <fullName evidence="2">SWIM-type domain-containing protein</fullName>
    </recommendedName>
</protein>
<dbReference type="PROSITE" id="PS50966">
    <property type="entry name" value="ZF_SWIM"/>
    <property type="match status" value="1"/>
</dbReference>
<dbReference type="RefSeq" id="WP_306795483.1">
    <property type="nucleotide sequence ID" value="NZ_CP015354.1"/>
</dbReference>
<reference evidence="3 4" key="1">
    <citation type="submission" date="2016-04" db="EMBL/GenBank/DDBJ databases">
        <title>High quality genome of the nematocidal Bacillus thuringiensis MYBT18246.</title>
        <authorList>
            <person name="Hollensteiner J."/>
            <person name="Poehlein A."/>
            <person name="Sproeer C."/>
            <person name="Bunk B."/>
            <person name="Rosenstiel P."/>
            <person name="Schulenburg H."/>
            <person name="Liesegang H."/>
        </authorList>
    </citation>
    <scope>NUCLEOTIDE SEQUENCE [LARGE SCALE GENOMIC DNA]</scope>
    <source>
        <strain evidence="3 4">MYBT18246</strain>
        <plasmid evidence="3 4">p120416</plasmid>
    </source>
</reference>
<name>A0A9W3SJN9_BACTU</name>
<keyword evidence="1" id="KW-0863">Zinc-finger</keyword>